<dbReference type="EMBL" id="CP031546">
    <property type="protein sequence ID" value="AXO08686.1"/>
    <property type="molecule type" value="Genomic_DNA"/>
</dbReference>
<organism evidence="2 3">
    <name type="scientific">Escherichia coli</name>
    <dbReference type="NCBI Taxonomy" id="562"/>
    <lineage>
        <taxon>Bacteria</taxon>
        <taxon>Pseudomonadati</taxon>
        <taxon>Pseudomonadota</taxon>
        <taxon>Gammaproteobacteria</taxon>
        <taxon>Enterobacterales</taxon>
        <taxon>Enterobacteriaceae</taxon>
        <taxon>Escherichia</taxon>
    </lineage>
</organism>
<proteinExistence type="predicted"/>
<gene>
    <name evidence="1" type="ORF">DS732_11855</name>
    <name evidence="2" type="ORF">DS732_21345</name>
</gene>
<evidence type="ECO:0000313" key="2">
    <source>
        <dbReference type="EMBL" id="AXO08686.1"/>
    </source>
</evidence>
<accession>A0A346GN40</accession>
<evidence type="ECO:0000313" key="1">
    <source>
        <dbReference type="EMBL" id="AXO06996.1"/>
    </source>
</evidence>
<evidence type="ECO:0000313" key="3">
    <source>
        <dbReference type="Proteomes" id="UP000256244"/>
    </source>
</evidence>
<dbReference type="GO" id="GO:0016787">
    <property type="term" value="F:hydrolase activity"/>
    <property type="evidence" value="ECO:0007669"/>
    <property type="project" value="UniProtKB-KW"/>
</dbReference>
<dbReference type="RefSeq" id="WP_063102544.1">
    <property type="nucleotide sequence ID" value="NZ_BIEN01000021.1"/>
</dbReference>
<keyword evidence="2" id="KW-0378">Hydrolase</keyword>
<reference evidence="2 3" key="1">
    <citation type="submission" date="2018-08" db="EMBL/GenBank/DDBJ databases">
        <title>Complete genome sequencing and genomic characterization of five Escherichia coli strains co-producing MCR-1 and ESBLs from different origins in China.</title>
        <authorList>
            <person name="Bai L."/>
        </authorList>
    </citation>
    <scope>NUCLEOTIDE SEQUENCE [LARGE SCALE GENOMIC DNA]</scope>
    <source>
        <strain evidence="2">Cq9</strain>
        <strain evidence="3">cq9</strain>
    </source>
</reference>
<protein>
    <submittedName>
        <fullName evidence="2">NUDIX hydrolase</fullName>
    </submittedName>
</protein>
<name>A0A346GN40_ECOLX</name>
<sequence length="194" mass="21260">MPASKEDLRLKLMEVVNALSESQGSTPQEIIEILNAIPAQDFTKADEDDANKNIVASVEDESSLAEAQAKADSAYSNMGRRAPAPFAGEKSMDYRKRALIGAQKLAKKFSDVDIRSVSDSATLAVLEDQIYQAAKDSVQWAVENTPGYLRKTVRMDEAGRRITEYQGDPNNWLSAFKIPPRRLVKINVASLAGA</sequence>
<dbReference type="AlphaFoldDB" id="A0A346GN40"/>
<dbReference type="Proteomes" id="UP000256244">
    <property type="component" value="Chromosome"/>
</dbReference>
<dbReference type="EMBL" id="CP031546">
    <property type="protein sequence ID" value="AXO06996.1"/>
    <property type="molecule type" value="Genomic_DNA"/>
</dbReference>